<organism evidence="2 3">
    <name type="scientific">Caerostris darwini</name>
    <dbReference type="NCBI Taxonomy" id="1538125"/>
    <lineage>
        <taxon>Eukaryota</taxon>
        <taxon>Metazoa</taxon>
        <taxon>Ecdysozoa</taxon>
        <taxon>Arthropoda</taxon>
        <taxon>Chelicerata</taxon>
        <taxon>Arachnida</taxon>
        <taxon>Araneae</taxon>
        <taxon>Araneomorphae</taxon>
        <taxon>Entelegynae</taxon>
        <taxon>Araneoidea</taxon>
        <taxon>Araneidae</taxon>
        <taxon>Caerostris</taxon>
    </lineage>
</organism>
<sequence length="179" mass="20076">MGDDPITRHLTGARDILGGGILLENNCRLGDCPPPEESIIDCRIVLLSSKIGFWPIWGSFRKPIPPEHALEFCVLSLDCIQTQFLPHKTPGHQGIERRRKIRNEESGPNSTPLDLLEFKGLTASETVAEYARDFWVLLDGGYWGWFFFFCASCERVRGFPLKLGTVFGETLLLPSITLA</sequence>
<dbReference type="EMBL" id="BPLQ01005247">
    <property type="protein sequence ID" value="GIY13475.1"/>
    <property type="molecule type" value="Genomic_DNA"/>
</dbReference>
<protein>
    <submittedName>
        <fullName evidence="2">Uncharacterized protein</fullName>
    </submittedName>
</protein>
<dbReference type="Proteomes" id="UP001054837">
    <property type="component" value="Unassembled WGS sequence"/>
</dbReference>
<evidence type="ECO:0000256" key="1">
    <source>
        <dbReference type="SAM" id="MobiDB-lite"/>
    </source>
</evidence>
<evidence type="ECO:0000313" key="3">
    <source>
        <dbReference type="Proteomes" id="UP001054837"/>
    </source>
</evidence>
<evidence type="ECO:0000313" key="2">
    <source>
        <dbReference type="EMBL" id="GIY13475.1"/>
    </source>
</evidence>
<dbReference type="AlphaFoldDB" id="A0AAV4QZD5"/>
<gene>
    <name evidence="2" type="ORF">CDAR_122081</name>
</gene>
<comment type="caution">
    <text evidence="2">The sequence shown here is derived from an EMBL/GenBank/DDBJ whole genome shotgun (WGS) entry which is preliminary data.</text>
</comment>
<proteinExistence type="predicted"/>
<accession>A0AAV4QZD5</accession>
<reference evidence="2 3" key="1">
    <citation type="submission" date="2021-06" db="EMBL/GenBank/DDBJ databases">
        <title>Caerostris darwini draft genome.</title>
        <authorList>
            <person name="Kono N."/>
            <person name="Arakawa K."/>
        </authorList>
    </citation>
    <scope>NUCLEOTIDE SEQUENCE [LARGE SCALE GENOMIC DNA]</scope>
</reference>
<feature type="region of interest" description="Disordered" evidence="1">
    <location>
        <begin position="90"/>
        <end position="110"/>
    </location>
</feature>
<name>A0AAV4QZD5_9ARAC</name>
<keyword evidence="3" id="KW-1185">Reference proteome</keyword>